<dbReference type="AlphaFoldDB" id="A0A9P6IKX5"/>
<dbReference type="OrthoDB" id="2435556at2759"/>
<gene>
    <name evidence="2" type="ORF">BGZ65_004700</name>
</gene>
<dbReference type="Gene3D" id="2.60.40.640">
    <property type="match status" value="1"/>
</dbReference>
<comment type="caution">
    <text evidence="2">The sequence shown here is derived from an EMBL/GenBank/DDBJ whole genome shotgun (WGS) entry which is preliminary data.</text>
</comment>
<accession>A0A9P6IKX5</accession>
<name>A0A9P6IKX5_9FUNG</name>
<evidence type="ECO:0000313" key="2">
    <source>
        <dbReference type="EMBL" id="KAF9931807.1"/>
    </source>
</evidence>
<organism evidence="2 3">
    <name type="scientific">Modicella reniformis</name>
    <dbReference type="NCBI Taxonomy" id="1440133"/>
    <lineage>
        <taxon>Eukaryota</taxon>
        <taxon>Fungi</taxon>
        <taxon>Fungi incertae sedis</taxon>
        <taxon>Mucoromycota</taxon>
        <taxon>Mortierellomycotina</taxon>
        <taxon>Mortierellomycetes</taxon>
        <taxon>Mortierellales</taxon>
        <taxon>Mortierellaceae</taxon>
        <taxon>Modicella</taxon>
    </lineage>
</organism>
<feature type="non-terminal residue" evidence="2">
    <location>
        <position position="194"/>
    </location>
</feature>
<evidence type="ECO:0000313" key="3">
    <source>
        <dbReference type="Proteomes" id="UP000749646"/>
    </source>
</evidence>
<proteinExistence type="predicted"/>
<evidence type="ECO:0000256" key="1">
    <source>
        <dbReference type="SAM" id="MobiDB-lite"/>
    </source>
</evidence>
<protein>
    <recommendedName>
        <fullName evidence="4">Arrestin-like N-terminal domain-containing protein</fullName>
    </recommendedName>
</protein>
<dbReference type="InterPro" id="IPR014752">
    <property type="entry name" value="Arrestin-like_C"/>
</dbReference>
<feature type="compositionally biased region" description="Low complexity" evidence="1">
    <location>
        <begin position="138"/>
        <end position="163"/>
    </location>
</feature>
<feature type="region of interest" description="Disordered" evidence="1">
    <location>
        <begin position="130"/>
        <end position="163"/>
    </location>
</feature>
<dbReference type="EMBL" id="JAAAHW010010030">
    <property type="protein sequence ID" value="KAF9931807.1"/>
    <property type="molecule type" value="Genomic_DNA"/>
</dbReference>
<keyword evidence="3" id="KW-1185">Reference proteome</keyword>
<evidence type="ECO:0008006" key="4">
    <source>
        <dbReference type="Google" id="ProtNLM"/>
    </source>
</evidence>
<dbReference type="Proteomes" id="UP000749646">
    <property type="component" value="Unassembled WGS sequence"/>
</dbReference>
<sequence>MPASKESSSTEAKKKTLTIHISTDHVGPHGMPLVYGSTPDKIGTIKGTVRFETNYDCRGRDIVILYEAKAEAQWTALENKKVVNHHTEEIFGHQTWQFPLKHTRPNGLTVVAGKYEKEFEVPLIHPSVLNRTSTPPLSAQSTSATVNASTTTSSGPNPLLPSSSYSPNAKMKYIIRAILLRPFPCITDIEASQE</sequence>
<reference evidence="2" key="1">
    <citation type="journal article" date="2020" name="Fungal Divers.">
        <title>Resolving the Mortierellaceae phylogeny through synthesis of multi-gene phylogenetics and phylogenomics.</title>
        <authorList>
            <person name="Vandepol N."/>
            <person name="Liber J."/>
            <person name="Desiro A."/>
            <person name="Na H."/>
            <person name="Kennedy M."/>
            <person name="Barry K."/>
            <person name="Grigoriev I.V."/>
            <person name="Miller A.N."/>
            <person name="O'Donnell K."/>
            <person name="Stajich J.E."/>
            <person name="Bonito G."/>
        </authorList>
    </citation>
    <scope>NUCLEOTIDE SEQUENCE</scope>
    <source>
        <strain evidence="2">MES-2147</strain>
    </source>
</reference>